<dbReference type="PANTHER" id="PTHR48081">
    <property type="entry name" value="AB HYDROLASE SUPERFAMILY PROTEIN C4A8.06C"/>
    <property type="match status" value="1"/>
</dbReference>
<sequence length="290" mass="30810">MPFDQLPERPPMHFPAADAYSDAVLARSRAAAALPGVRLSADRAYGSHPDQRLDIYAPAGERTGLPVLVFVHGGAWVGGYKEWAGFMAPALLPQPAILVSVEYRLAPEHVYPAAVQDVAAALKWVQQHIAEFGGDPGRILLSGHSAGAHLASLVALDPRWLAAEGLGVDCIRGVLPISGLYDLQYDTSDERNRFAAAICAAFVPESADLPAASPLSHVSPRAAPFHITAGQHDLGNLASEAVMLCARLQAAGVPATINILPGHDHFDAHARCVDPGHVWLAYAREMLGRV</sequence>
<dbReference type="SUPFAM" id="SSF53474">
    <property type="entry name" value="alpha/beta-Hydrolases"/>
    <property type="match status" value="1"/>
</dbReference>
<keyword evidence="1" id="KW-0378">Hydrolase</keyword>
<dbReference type="PROSITE" id="PS00122">
    <property type="entry name" value="CARBOXYLESTERASE_B_1"/>
    <property type="match status" value="1"/>
</dbReference>
<evidence type="ECO:0000313" key="3">
    <source>
        <dbReference type="EMBL" id="RZS73980.1"/>
    </source>
</evidence>
<evidence type="ECO:0000259" key="2">
    <source>
        <dbReference type="Pfam" id="PF20434"/>
    </source>
</evidence>
<dbReference type="Pfam" id="PF20434">
    <property type="entry name" value="BD-FAE"/>
    <property type="match status" value="1"/>
</dbReference>
<dbReference type="OrthoDB" id="9771666at2"/>
<accession>A0A4Q7N0G8</accession>
<dbReference type="RefSeq" id="WP_130486686.1">
    <property type="nucleotide sequence ID" value="NZ_CBCSEB010000007.1"/>
</dbReference>
<name>A0A4Q7N0G8_9BURK</name>
<proteinExistence type="predicted"/>
<dbReference type="Gene3D" id="3.40.50.1820">
    <property type="entry name" value="alpha/beta hydrolase"/>
    <property type="match status" value="1"/>
</dbReference>
<organism evidence="3 4">
    <name type="scientific">Kerstersia gyiorum</name>
    <dbReference type="NCBI Taxonomy" id="206506"/>
    <lineage>
        <taxon>Bacteria</taxon>
        <taxon>Pseudomonadati</taxon>
        <taxon>Pseudomonadota</taxon>
        <taxon>Betaproteobacteria</taxon>
        <taxon>Burkholderiales</taxon>
        <taxon>Alcaligenaceae</taxon>
        <taxon>Kerstersia</taxon>
    </lineage>
</organism>
<dbReference type="InterPro" id="IPR019826">
    <property type="entry name" value="Carboxylesterase_B_AS"/>
</dbReference>
<dbReference type="InterPro" id="IPR049492">
    <property type="entry name" value="BD-FAE-like_dom"/>
</dbReference>
<comment type="caution">
    <text evidence="3">The sequence shown here is derived from an EMBL/GenBank/DDBJ whole genome shotgun (WGS) entry which is preliminary data.</text>
</comment>
<dbReference type="EMBL" id="SGWZ01000001">
    <property type="protein sequence ID" value="RZS73980.1"/>
    <property type="molecule type" value="Genomic_DNA"/>
</dbReference>
<evidence type="ECO:0000256" key="1">
    <source>
        <dbReference type="ARBA" id="ARBA00022801"/>
    </source>
</evidence>
<feature type="domain" description="BD-FAE-like" evidence="2">
    <location>
        <begin position="53"/>
        <end position="233"/>
    </location>
</feature>
<gene>
    <name evidence="3" type="ORF">EV679_1189</name>
</gene>
<evidence type="ECO:0000313" key="4">
    <source>
        <dbReference type="Proteomes" id="UP000292039"/>
    </source>
</evidence>
<protein>
    <submittedName>
        <fullName evidence="3">Acetyl esterase/lipase</fullName>
    </submittedName>
</protein>
<reference evidence="3 4" key="1">
    <citation type="submission" date="2019-02" db="EMBL/GenBank/DDBJ databases">
        <title>Genomic Encyclopedia of Type Strains, Phase IV (KMG-IV): sequencing the most valuable type-strain genomes for metagenomic binning, comparative biology and taxonomic classification.</title>
        <authorList>
            <person name="Goeker M."/>
        </authorList>
    </citation>
    <scope>NUCLEOTIDE SEQUENCE [LARGE SCALE GENOMIC DNA]</scope>
    <source>
        <strain evidence="3 4">DSM 16618</strain>
    </source>
</reference>
<dbReference type="InterPro" id="IPR029058">
    <property type="entry name" value="AB_hydrolase_fold"/>
</dbReference>
<dbReference type="InterPro" id="IPR050300">
    <property type="entry name" value="GDXG_lipolytic_enzyme"/>
</dbReference>
<dbReference type="Proteomes" id="UP000292039">
    <property type="component" value="Unassembled WGS sequence"/>
</dbReference>
<dbReference type="AlphaFoldDB" id="A0A4Q7N0G8"/>
<dbReference type="GO" id="GO:0016787">
    <property type="term" value="F:hydrolase activity"/>
    <property type="evidence" value="ECO:0007669"/>
    <property type="project" value="UniProtKB-KW"/>
</dbReference>
<dbReference type="PANTHER" id="PTHR48081:SF33">
    <property type="entry name" value="KYNURENINE FORMAMIDASE"/>
    <property type="match status" value="1"/>
</dbReference>